<dbReference type="CDD" id="cd03794">
    <property type="entry name" value="GT4_WbuB-like"/>
    <property type="match status" value="1"/>
</dbReference>
<dbReference type="RefSeq" id="WP_145284466.1">
    <property type="nucleotide sequence ID" value="NZ_VMSJ01000001.1"/>
</dbReference>
<dbReference type="OrthoDB" id="9815550at2"/>
<protein>
    <submittedName>
        <fullName evidence="3">Glycosyltransferase</fullName>
    </submittedName>
</protein>
<dbReference type="SUPFAM" id="SSF53756">
    <property type="entry name" value="UDP-Glycosyltransferase/glycogen phosphorylase"/>
    <property type="match status" value="1"/>
</dbReference>
<dbReference type="PANTHER" id="PTHR45947">
    <property type="entry name" value="SULFOQUINOVOSYL TRANSFERASE SQD2"/>
    <property type="match status" value="1"/>
</dbReference>
<proteinExistence type="predicted"/>
<gene>
    <name evidence="3" type="ORF">FO441_00930</name>
</gene>
<dbReference type="InterPro" id="IPR028098">
    <property type="entry name" value="Glyco_trans_4-like_N"/>
</dbReference>
<accession>A0A558AX86</accession>
<comment type="caution">
    <text evidence="3">The sequence shown here is derived from an EMBL/GenBank/DDBJ whole genome shotgun (WGS) entry which is preliminary data.</text>
</comment>
<name>A0A558AX86_9STAP</name>
<reference evidence="3 4" key="1">
    <citation type="submission" date="2019-07" db="EMBL/GenBank/DDBJ databases">
        <title>Salinicoccus cyprini sp. nov., isolated from gastro-intestinal tract of mirror carp, Cyprinus carpio var. specularis, collected from Gobind Sagar Reservoir, Himachal Pradesh, India.</title>
        <authorList>
            <person name="Talwar C."/>
            <person name="Singh A.K."/>
            <person name="Lal R."/>
            <person name="Negi R.K."/>
        </authorList>
    </citation>
    <scope>NUCLEOTIDE SEQUENCE [LARGE SCALE GENOMIC DNA]</scope>
    <source>
        <strain evidence="3 4">CT19</strain>
    </source>
</reference>
<keyword evidence="4" id="KW-1185">Reference proteome</keyword>
<dbReference type="PANTHER" id="PTHR45947:SF3">
    <property type="entry name" value="SULFOQUINOVOSYL TRANSFERASE SQD2"/>
    <property type="match status" value="1"/>
</dbReference>
<evidence type="ECO:0000313" key="4">
    <source>
        <dbReference type="Proteomes" id="UP000315103"/>
    </source>
</evidence>
<dbReference type="EMBL" id="VMSJ01000001">
    <property type="protein sequence ID" value="TVT28875.1"/>
    <property type="molecule type" value="Genomic_DNA"/>
</dbReference>
<dbReference type="Gene3D" id="3.40.50.2000">
    <property type="entry name" value="Glycogen Phosphorylase B"/>
    <property type="match status" value="2"/>
</dbReference>
<dbReference type="AlphaFoldDB" id="A0A558AX86"/>
<dbReference type="GO" id="GO:0016757">
    <property type="term" value="F:glycosyltransferase activity"/>
    <property type="evidence" value="ECO:0007669"/>
    <property type="project" value="InterPro"/>
</dbReference>
<sequence>MRYLIGVLSYTTLKMNMNSISRFFLQSGLTGKLGLREPVLSIYLRKSLHTTLTDYLSNLNIEENYKSYLKAIVLKHEKNYKEASSLIAKIDDSKIINFKTRLLYDRKAISSLVALSNKGEDVLAQLTAEQQVNLVSYLTSRNMYDTVEQMIQQSEADKEYLIQQLEADRENVYLKYSWNSYVEKVLEIHSHIPLSVKTYRNKIDAQDSQMRNLGYVLLVNHYYQKEAYFNTLNNEVVPFFKDKVELYQYIEPAALHTFDFKIDEDNTKGLQLQKILNYYHTETHSKHMMKSILELIPEVNLNHQHLMSLRRMIVEGHLNIRDKGFESLFKKDRRLHTIFHYPKLFLENSVKDEVDSFIHQNLPLRDRKKIYTHVIKQLILIKQPMKLPSHFVDYLESTHDKRLANAYVLARHYYNVPDQEAREEMIQGRTVDKQFKLRLYLAKYLFHFKMYEQSLYETKQASLIKPNHPDVIRNFIRNYHIMGNITERYKSVLKMKKSHSARLYQGEYEIAKHEYELFNHEWQLNKTYEPVEGTDDKSILFVLNKALPVLNGYTIRSHEMISGIRNRGYRPIVATRLGWSPEHDGYKKPDKQIGDIPTYYLDRSEKYLSNKTPLSRYFSVYADEVYKVIKKEKPSIIHAASNFQNALPALKVAQSLGLKSIYEVRGLWHYTQSEKNPDFYRSERFKMQDDYEIICCKVADEVTCISESLKNYLVEKGIPKEKITVIPNGVDTNVLKPIPKAVDIIDKYELENSTVIGFIGSLTSYEGIEFIFEAMKEINNRKKKKNYFKFLIVGDGSYRSKLEQKVKELEIEEDVIFVGRVPREEVIDFYSVIDIAPFPRKNDPVCQLVTPIKTYEAMAMEKKVIVSDVDALKEMVKEGVNGRLFKAENVNELKETILKIAEDKKIGAESRDWVVKHREWKILLSKLIPLYEKAS</sequence>
<organism evidence="3 4">
    <name type="scientific">Salinicoccus cyprini</name>
    <dbReference type="NCBI Taxonomy" id="2493691"/>
    <lineage>
        <taxon>Bacteria</taxon>
        <taxon>Bacillati</taxon>
        <taxon>Bacillota</taxon>
        <taxon>Bacilli</taxon>
        <taxon>Bacillales</taxon>
        <taxon>Staphylococcaceae</taxon>
        <taxon>Salinicoccus</taxon>
    </lineage>
</organism>
<evidence type="ECO:0000313" key="3">
    <source>
        <dbReference type="EMBL" id="TVT28875.1"/>
    </source>
</evidence>
<evidence type="ECO:0000259" key="1">
    <source>
        <dbReference type="Pfam" id="PF00534"/>
    </source>
</evidence>
<feature type="domain" description="Glycosyl transferase family 1" evidence="1">
    <location>
        <begin position="749"/>
        <end position="908"/>
    </location>
</feature>
<evidence type="ECO:0000259" key="2">
    <source>
        <dbReference type="Pfam" id="PF13439"/>
    </source>
</evidence>
<dbReference type="Pfam" id="PF13439">
    <property type="entry name" value="Glyco_transf_4"/>
    <property type="match status" value="1"/>
</dbReference>
<feature type="domain" description="Glycosyltransferase subfamily 4-like N-terminal" evidence="2">
    <location>
        <begin position="554"/>
        <end position="733"/>
    </location>
</feature>
<dbReference type="InterPro" id="IPR001296">
    <property type="entry name" value="Glyco_trans_1"/>
</dbReference>
<dbReference type="Pfam" id="PF00534">
    <property type="entry name" value="Glycos_transf_1"/>
    <property type="match status" value="1"/>
</dbReference>
<dbReference type="InterPro" id="IPR050194">
    <property type="entry name" value="Glycosyltransferase_grp1"/>
</dbReference>
<dbReference type="Proteomes" id="UP000315103">
    <property type="component" value="Unassembled WGS sequence"/>
</dbReference>
<keyword evidence="3" id="KW-0808">Transferase</keyword>